<protein>
    <submittedName>
        <fullName evidence="1">Uncharacterized protein</fullName>
    </submittedName>
</protein>
<proteinExistence type="predicted"/>
<evidence type="ECO:0000313" key="1">
    <source>
        <dbReference type="EMBL" id="KKK55658.1"/>
    </source>
</evidence>
<organism evidence="1">
    <name type="scientific">marine sediment metagenome</name>
    <dbReference type="NCBI Taxonomy" id="412755"/>
    <lineage>
        <taxon>unclassified sequences</taxon>
        <taxon>metagenomes</taxon>
        <taxon>ecological metagenomes</taxon>
    </lineage>
</organism>
<accession>A0A0F8WGD2</accession>
<comment type="caution">
    <text evidence="1">The sequence shown here is derived from an EMBL/GenBank/DDBJ whole genome shotgun (WGS) entry which is preliminary data.</text>
</comment>
<reference evidence="1" key="1">
    <citation type="journal article" date="2015" name="Nature">
        <title>Complex archaea that bridge the gap between prokaryotes and eukaryotes.</title>
        <authorList>
            <person name="Spang A."/>
            <person name="Saw J.H."/>
            <person name="Jorgensen S.L."/>
            <person name="Zaremba-Niedzwiedzka K."/>
            <person name="Martijn J."/>
            <person name="Lind A.E."/>
            <person name="van Eijk R."/>
            <person name="Schleper C."/>
            <person name="Guy L."/>
            <person name="Ettema T.J."/>
        </authorList>
    </citation>
    <scope>NUCLEOTIDE SEQUENCE</scope>
</reference>
<sequence length="59" mass="6985">YPSGNYTADYEIIRIFELMKRRVKEFTKKVGFENSNGIINEKAELKVLKITILYLLYPI</sequence>
<feature type="non-terminal residue" evidence="1">
    <location>
        <position position="1"/>
    </location>
</feature>
<dbReference type="AlphaFoldDB" id="A0A0F8WGD2"/>
<name>A0A0F8WGD2_9ZZZZ</name>
<gene>
    <name evidence="1" type="ORF">LCGC14_3072320</name>
</gene>
<dbReference type="EMBL" id="LAZR01065384">
    <property type="protein sequence ID" value="KKK55658.1"/>
    <property type="molecule type" value="Genomic_DNA"/>
</dbReference>